<proteinExistence type="inferred from homology"/>
<dbReference type="EMBL" id="BFEA01000031">
    <property type="protein sequence ID" value="GBG62647.1"/>
    <property type="molecule type" value="Genomic_DNA"/>
</dbReference>
<dbReference type="GO" id="GO:0016192">
    <property type="term" value="P:vesicle-mediated transport"/>
    <property type="evidence" value="ECO:0007669"/>
    <property type="project" value="InterPro"/>
</dbReference>
<dbReference type="OrthoDB" id="2228at2759"/>
<dbReference type="InterPro" id="IPR027482">
    <property type="entry name" value="Sec1-like_dom2"/>
</dbReference>
<feature type="region of interest" description="Disordered" evidence="2">
    <location>
        <begin position="533"/>
        <end position="575"/>
    </location>
</feature>
<dbReference type="InterPro" id="IPR043127">
    <property type="entry name" value="Sec-1-like_dom3a"/>
</dbReference>
<dbReference type="STRING" id="69332.A0A388JXZ8"/>
<comment type="similarity">
    <text evidence="1">Belongs to the STXBP/unc-18/SEC1 family.</text>
</comment>
<comment type="caution">
    <text evidence="3">The sequence shown here is derived from an EMBL/GenBank/DDBJ whole genome shotgun (WGS) entry which is preliminary data.</text>
</comment>
<evidence type="ECO:0000256" key="1">
    <source>
        <dbReference type="ARBA" id="ARBA00009884"/>
    </source>
</evidence>
<sequence>MASSEGNEPRSFAQATKDHLLVDMLRSARGGSSTEWKVLVMDDVTVKVMSTRCHISDITDEGISLVESLKKRRQPLTTLDAVYFITPSRESVTKFMQDMTGSGPLYRKAYVFFSSTLPRDLLGRIKEDRTLLSRIAALKEVNMEYLAVDTQGFVVDLPEALPHLFGEHSAGSREFDLCIGNIVTRLTTVFAALKELPAIRFRSTSSSSAGAQGGPGDVVCSKIATQLSDRVSQLQRLQGFPQRETCDLVIVDRAFDPVAPVIHEFTYEAMLHDLLEVDGTKFKYEVTTSGGRTETKEVLLEEHDSLWMELRDSHIAEVNIKLDEKMSKFRSMNKVAMIKLGRDSQQDLSTKDIKTMVQALPQYRDQIDKLGLHVHIATKLMDRFKEKRLKEIANLEQDLVFGDATSKEMQALFMAIPNMHPEDKLRLLMIYAASHPEKLDPKKERQWMKILEISGEDWNAVNNLEHLGVSVFKKSSSAFLKFGMKKSRRPMRKDRQEDEGQWDLSKFSPLLQDVVEDLAKGELSKEEYPYVKEPSVVDTSSSSGRAGGTSVRAPTWAKKRGDKAEGDGGRGPLSGPRGRRIFVFIVGGMTPSELRTAHKLTSQLKREVVVGSTSVDNPHRFLQNMKLLSQLDTLDI</sequence>
<dbReference type="Pfam" id="PF00995">
    <property type="entry name" value="Sec1"/>
    <property type="match status" value="1"/>
</dbReference>
<dbReference type="InterPro" id="IPR043154">
    <property type="entry name" value="Sec-1-like_dom1"/>
</dbReference>
<name>A0A388JXZ8_CHABU</name>
<evidence type="ECO:0000313" key="4">
    <source>
        <dbReference type="Proteomes" id="UP000265515"/>
    </source>
</evidence>
<dbReference type="Gene3D" id="3.40.50.1910">
    <property type="match status" value="1"/>
</dbReference>
<protein>
    <recommendedName>
        <fullName evidence="5">SM/Sec1-family protein</fullName>
    </recommendedName>
</protein>
<keyword evidence="4" id="KW-1185">Reference proteome</keyword>
<dbReference type="Gene3D" id="1.25.40.60">
    <property type="match status" value="1"/>
</dbReference>
<accession>A0A388JXZ8</accession>
<gene>
    <name evidence="3" type="ORF">CBR_g31666</name>
</gene>
<organism evidence="3 4">
    <name type="scientific">Chara braunii</name>
    <name type="common">Braun's stonewort</name>
    <dbReference type="NCBI Taxonomy" id="69332"/>
    <lineage>
        <taxon>Eukaryota</taxon>
        <taxon>Viridiplantae</taxon>
        <taxon>Streptophyta</taxon>
        <taxon>Charophyceae</taxon>
        <taxon>Charales</taxon>
        <taxon>Characeae</taxon>
        <taxon>Chara</taxon>
    </lineage>
</organism>
<reference evidence="3 4" key="1">
    <citation type="journal article" date="2018" name="Cell">
        <title>The Chara Genome: Secondary Complexity and Implications for Plant Terrestrialization.</title>
        <authorList>
            <person name="Nishiyama T."/>
            <person name="Sakayama H."/>
            <person name="Vries J.D."/>
            <person name="Buschmann H."/>
            <person name="Saint-Marcoux D."/>
            <person name="Ullrich K.K."/>
            <person name="Haas F.B."/>
            <person name="Vanderstraeten L."/>
            <person name="Becker D."/>
            <person name="Lang D."/>
            <person name="Vosolsobe S."/>
            <person name="Rombauts S."/>
            <person name="Wilhelmsson P.K.I."/>
            <person name="Janitza P."/>
            <person name="Kern R."/>
            <person name="Heyl A."/>
            <person name="Rumpler F."/>
            <person name="Villalobos L.I.A.C."/>
            <person name="Clay J.M."/>
            <person name="Skokan R."/>
            <person name="Toyoda A."/>
            <person name="Suzuki Y."/>
            <person name="Kagoshima H."/>
            <person name="Schijlen E."/>
            <person name="Tajeshwar N."/>
            <person name="Catarino B."/>
            <person name="Hetherington A.J."/>
            <person name="Saltykova A."/>
            <person name="Bonnot C."/>
            <person name="Breuninger H."/>
            <person name="Symeonidi A."/>
            <person name="Radhakrishnan G.V."/>
            <person name="Van Nieuwerburgh F."/>
            <person name="Deforce D."/>
            <person name="Chang C."/>
            <person name="Karol K.G."/>
            <person name="Hedrich R."/>
            <person name="Ulvskov P."/>
            <person name="Glockner G."/>
            <person name="Delwiche C.F."/>
            <person name="Petrasek J."/>
            <person name="Van de Peer Y."/>
            <person name="Friml J."/>
            <person name="Beilby M."/>
            <person name="Dolan L."/>
            <person name="Kohara Y."/>
            <person name="Sugano S."/>
            <person name="Fujiyama A."/>
            <person name="Delaux P.-M."/>
            <person name="Quint M."/>
            <person name="TheiBen G."/>
            <person name="Hagemann M."/>
            <person name="Harholt J."/>
            <person name="Dunand C."/>
            <person name="Zachgo S."/>
            <person name="Langdale J."/>
            <person name="Maumus F."/>
            <person name="Straeten D.V.D."/>
            <person name="Gould S.B."/>
            <person name="Rensing S.A."/>
        </authorList>
    </citation>
    <scope>NUCLEOTIDE SEQUENCE [LARGE SCALE GENOMIC DNA]</scope>
    <source>
        <strain evidence="3 4">S276</strain>
    </source>
</reference>
<dbReference type="Gramene" id="GBG62647">
    <property type="protein sequence ID" value="GBG62647"/>
    <property type="gene ID" value="CBR_g31666"/>
</dbReference>
<dbReference type="SUPFAM" id="SSF56815">
    <property type="entry name" value="Sec1/munc18-like (SM) proteins"/>
    <property type="match status" value="1"/>
</dbReference>
<dbReference type="AlphaFoldDB" id="A0A388JXZ8"/>
<feature type="compositionally biased region" description="Low complexity" evidence="2">
    <location>
        <begin position="539"/>
        <end position="553"/>
    </location>
</feature>
<evidence type="ECO:0000313" key="3">
    <source>
        <dbReference type="EMBL" id="GBG62647.1"/>
    </source>
</evidence>
<evidence type="ECO:0008006" key="5">
    <source>
        <dbReference type="Google" id="ProtNLM"/>
    </source>
</evidence>
<evidence type="ECO:0000256" key="2">
    <source>
        <dbReference type="SAM" id="MobiDB-lite"/>
    </source>
</evidence>
<dbReference type="Proteomes" id="UP000265515">
    <property type="component" value="Unassembled WGS sequence"/>
</dbReference>
<dbReference type="OMA" id="PFTRPHT"/>
<dbReference type="PANTHER" id="PTHR11679">
    <property type="entry name" value="VESICLE PROTEIN SORTING-ASSOCIATED"/>
    <property type="match status" value="1"/>
</dbReference>
<dbReference type="PIRSF" id="PIRSF005715">
    <property type="entry name" value="VPS45_Sec1"/>
    <property type="match status" value="1"/>
</dbReference>
<dbReference type="InterPro" id="IPR001619">
    <property type="entry name" value="Sec1-like"/>
</dbReference>
<dbReference type="Gene3D" id="3.90.830.10">
    <property type="entry name" value="Syntaxin Binding Protein 1, Chain A, domain 2"/>
    <property type="match status" value="1"/>
</dbReference>
<dbReference type="Gene3D" id="3.40.50.2060">
    <property type="match status" value="1"/>
</dbReference>
<dbReference type="InterPro" id="IPR036045">
    <property type="entry name" value="Sec1-like_sf"/>
</dbReference>